<dbReference type="RefSeq" id="XP_069309543.1">
    <property type="nucleotide sequence ID" value="XM_069449800.1"/>
</dbReference>
<evidence type="ECO:0000313" key="3">
    <source>
        <dbReference type="EMBL" id="KAL1798959.1"/>
    </source>
</evidence>
<organism evidence="3 4">
    <name type="scientific">Alternaria dauci</name>
    <dbReference type="NCBI Taxonomy" id="48095"/>
    <lineage>
        <taxon>Eukaryota</taxon>
        <taxon>Fungi</taxon>
        <taxon>Dikarya</taxon>
        <taxon>Ascomycota</taxon>
        <taxon>Pezizomycotina</taxon>
        <taxon>Dothideomycetes</taxon>
        <taxon>Pleosporomycetidae</taxon>
        <taxon>Pleosporales</taxon>
        <taxon>Pleosporineae</taxon>
        <taxon>Pleosporaceae</taxon>
        <taxon>Alternaria</taxon>
        <taxon>Alternaria sect. Porri</taxon>
    </lineage>
</organism>
<dbReference type="InterPro" id="IPR052963">
    <property type="entry name" value="Pantetheine_PDE"/>
</dbReference>
<evidence type="ECO:0000313" key="4">
    <source>
        <dbReference type="Proteomes" id="UP001578633"/>
    </source>
</evidence>
<comment type="caution">
    <text evidence="3">The sequence shown here is derived from an EMBL/GenBank/DDBJ whole genome shotgun (WGS) entry which is preliminary data.</text>
</comment>
<reference evidence="3 4" key="1">
    <citation type="submission" date="2024-09" db="EMBL/GenBank/DDBJ databases">
        <title>T2T genomes of carrot and Alternaria dauci and their utility for understanding host-pathogen interaction during carrot leaf blight disease.</title>
        <authorList>
            <person name="Liu W."/>
            <person name="Xu S."/>
            <person name="Ou C."/>
            <person name="Liu X."/>
            <person name="Zhuang F."/>
            <person name="Deng X.W."/>
        </authorList>
    </citation>
    <scope>NUCLEOTIDE SEQUENCE [LARGE SCALE GENOMIC DNA]</scope>
    <source>
        <strain evidence="3 4">A2016</strain>
    </source>
</reference>
<dbReference type="PANTHER" id="PTHR36492:SF2">
    <property type="entry name" value="[ACYL-CARRIER-PROTEIN] PHOSPHODIESTERASE PPTH"/>
    <property type="match status" value="1"/>
</dbReference>
<feature type="compositionally biased region" description="Low complexity" evidence="1">
    <location>
        <begin position="1"/>
        <end position="15"/>
    </location>
</feature>
<keyword evidence="4" id="KW-1185">Reference proteome</keyword>
<evidence type="ECO:0000256" key="1">
    <source>
        <dbReference type="SAM" id="MobiDB-lite"/>
    </source>
</evidence>
<gene>
    <name evidence="3" type="ORF">ACET3X_002996</name>
</gene>
<feature type="compositionally biased region" description="Pro residues" evidence="1">
    <location>
        <begin position="20"/>
        <end position="29"/>
    </location>
</feature>
<protein>
    <recommendedName>
        <fullName evidence="2">Calcineurin-like phosphoesterase domain-containing protein</fullName>
    </recommendedName>
</protein>
<proteinExistence type="predicted"/>
<dbReference type="GeneID" id="96083318"/>
<dbReference type="EMBL" id="JBHGVX010000002">
    <property type="protein sequence ID" value="KAL1798959.1"/>
    <property type="molecule type" value="Genomic_DNA"/>
</dbReference>
<accession>A0ABR3UT20</accession>
<dbReference type="Gene3D" id="3.60.21.10">
    <property type="match status" value="1"/>
</dbReference>
<dbReference type="PANTHER" id="PTHR36492">
    <property type="match status" value="1"/>
</dbReference>
<sequence length="329" mass="37369">MDPLLAAADAAAAASDTRRPPPSSPPCAETPPASRLWGISDIHLSFKGNREALEKLLPHPHDDLILCGDVGESAEHCRIAFTKVKECFRQVFWVPGNHELYTLPSEKDHGARGEAKYMECVAIAREYGIITPEDEYTLWEGEGGPCLIAPIFTLYDYSFRPSNVKLEDALDWAREEGIEATDEHLLHPDPYSSRIEWCNALLDKTEKKLAAAVAAHPDTRLIIAGHWPLREDLVKLFRVPRFSLWCGTKKTEDWHNKYNAKIVVSGHLHIRRTDWIDDTRFEEVSLGYPRQWHGCQEQGLDINDMLRELMPGPETPPADQRNTVWRQFG</sequence>
<dbReference type="InterPro" id="IPR029052">
    <property type="entry name" value="Metallo-depent_PP-like"/>
</dbReference>
<evidence type="ECO:0000259" key="2">
    <source>
        <dbReference type="Pfam" id="PF00149"/>
    </source>
</evidence>
<dbReference type="SUPFAM" id="SSF56300">
    <property type="entry name" value="Metallo-dependent phosphatases"/>
    <property type="match status" value="1"/>
</dbReference>
<name>A0ABR3UT20_9PLEO</name>
<dbReference type="Proteomes" id="UP001578633">
    <property type="component" value="Chromosome 2"/>
</dbReference>
<feature type="domain" description="Calcineurin-like phosphoesterase" evidence="2">
    <location>
        <begin position="35"/>
        <end position="270"/>
    </location>
</feature>
<dbReference type="InterPro" id="IPR004843">
    <property type="entry name" value="Calcineurin-like_PHP"/>
</dbReference>
<dbReference type="Pfam" id="PF00149">
    <property type="entry name" value="Metallophos"/>
    <property type="match status" value="1"/>
</dbReference>
<feature type="region of interest" description="Disordered" evidence="1">
    <location>
        <begin position="1"/>
        <end position="34"/>
    </location>
</feature>